<dbReference type="Pfam" id="PF00400">
    <property type="entry name" value="WD40"/>
    <property type="match status" value="2"/>
</dbReference>
<sequence>MVEGVELTDGVVRSFSVARNFAPQEDEDPNVQITSLDFHRNGERCVTSRSDGVVSMINCLSGTVAKTILTKRYGVGIVRFTHHLDCVIFSSANIANDHRIRYHSFFDNKFLRYYTGHTDRVTSLMMHPTADQFLSAGMDGTIRLWDIRNFDTTAIIRTDHLPVSHVCAAYDQEGVVFAVYTDDHLIRMYDARNYQEGPFAKFSLYDASIMAAVEPFLAHMQAPNLSAKKLHALDLKFSPDGNQLLVTTNRGVFIHLDAFEGKLLHLFKEHGLTQSQRGDPQLGCCYSADGAYVVTGAEDGRVFFYKSSSGHECWKQLHRVMVRDWDLSTKPLWMITIPFPALVLSTVRRKPRRSRSRSWFYSTRRRSELRWDHERMLPIRSLTASALVCALLATQSPQVAADYTVKADASTTLLEKWEGWGTSLCWWANAFGDREDIADVFFTRKESVKLDGATSGIPALGFNIARYNIGGSSKNVIDNGGTEIAMKQSENMPPFKFIESFWLNWASNDSTSKSWDWDADVKQRTMLDLAIKRGVDVTEAFSNAPPWWMTHNHATAGGDDGKKDNLQSWNHDAFALYLATVVKQAKDSWGVNFTYVEPFNEPMSTWWTYPGKQEGCHFEVKTQNDVLLQLRGYLDKFGMKDVIIATSDENTPSIALSTLTSMSENPDVMATFGKVNTHGYEGLSPYRGKNREPLKSLITKSKKALWDSEYGEKDGTGLSMAESIALDINQMGVSAFVYWQVLDGGGWGLIQSSLADKTISAPNTKYYALAQYSRHIRPGMAILSTDDVNTVMAYDAKSKLLILATVNTGDAASKVTYDLASFKSVAGPVSAWTTETSGTGALYKSLKVELTSTTFSASIPAASVMTFEIEGVV</sequence>
<dbReference type="PROSITE" id="PS50294">
    <property type="entry name" value="WD_REPEATS_REGION"/>
    <property type="match status" value="1"/>
</dbReference>
<dbReference type="VEuPathDB" id="FungiDB:PC110_g18305"/>
<protein>
    <submittedName>
        <fullName evidence="4">Endo-beta-1,6-galactanase</fullName>
    </submittedName>
</protein>
<evidence type="ECO:0000259" key="2">
    <source>
        <dbReference type="Pfam" id="PF14587"/>
    </source>
</evidence>
<dbReference type="EMBL" id="RCMK01000759">
    <property type="protein sequence ID" value="KAG2913330.1"/>
    <property type="molecule type" value="Genomic_DNA"/>
</dbReference>
<comment type="caution">
    <text evidence="4">The sequence shown here is derived from an EMBL/GenBank/DDBJ whole genome shotgun (WGS) entry which is preliminary data.</text>
</comment>
<dbReference type="InterPro" id="IPR013780">
    <property type="entry name" value="Glyco_hydro_b"/>
</dbReference>
<evidence type="ECO:0000256" key="1">
    <source>
        <dbReference type="PROSITE-ProRule" id="PRU00221"/>
    </source>
</evidence>
<dbReference type="SUPFAM" id="SSF50978">
    <property type="entry name" value="WD40 repeat-like"/>
    <property type="match status" value="1"/>
</dbReference>
<dbReference type="Gene3D" id="2.60.40.1180">
    <property type="entry name" value="Golgi alpha-mannosidase II"/>
    <property type="match status" value="1"/>
</dbReference>
<dbReference type="SMART" id="SM00320">
    <property type="entry name" value="WD40"/>
    <property type="match status" value="4"/>
</dbReference>
<dbReference type="Gene3D" id="2.130.10.10">
    <property type="entry name" value="YVTN repeat-like/Quinoprotein amine dehydrogenase"/>
    <property type="match status" value="1"/>
</dbReference>
<dbReference type="AlphaFoldDB" id="A0A8T1HL99"/>
<dbReference type="InterPro" id="IPR017853">
    <property type="entry name" value="GH"/>
</dbReference>
<dbReference type="Gene3D" id="3.20.20.80">
    <property type="entry name" value="Glycosidases"/>
    <property type="match status" value="1"/>
</dbReference>
<evidence type="ECO:0000313" key="3">
    <source>
        <dbReference type="EMBL" id="KAG2913330.1"/>
    </source>
</evidence>
<dbReference type="VEuPathDB" id="FungiDB:PC110_g18306"/>
<dbReference type="InterPro" id="IPR039743">
    <property type="entry name" value="6GAL/EXGAL"/>
</dbReference>
<dbReference type="InterPro" id="IPR039514">
    <property type="entry name" value="6GAL-like"/>
</dbReference>
<name>A0A8T1HL99_9STRA</name>
<evidence type="ECO:0000313" key="5">
    <source>
        <dbReference type="Proteomes" id="UP000760860"/>
    </source>
</evidence>
<evidence type="ECO:0000313" key="4">
    <source>
        <dbReference type="EMBL" id="KAG3212807.1"/>
    </source>
</evidence>
<proteinExistence type="predicted"/>
<dbReference type="InterPro" id="IPR036322">
    <property type="entry name" value="WD40_repeat_dom_sf"/>
</dbReference>
<dbReference type="PROSITE" id="PS50082">
    <property type="entry name" value="WD_REPEATS_2"/>
    <property type="match status" value="1"/>
</dbReference>
<dbReference type="Proteomes" id="UP000760860">
    <property type="component" value="Unassembled WGS sequence"/>
</dbReference>
<dbReference type="InterPro" id="IPR001680">
    <property type="entry name" value="WD40_rpt"/>
</dbReference>
<reference evidence="4" key="1">
    <citation type="submission" date="2018-05" db="EMBL/GenBank/DDBJ databases">
        <title>Effector identification in a new, highly contiguous assembly of the strawberry crown rot pathogen Phytophthora cactorum.</title>
        <authorList>
            <person name="Armitage A.D."/>
            <person name="Nellist C.F."/>
            <person name="Bates H."/>
            <person name="Vickerstaff R.J."/>
            <person name="Harrison R.J."/>
        </authorList>
    </citation>
    <scope>NUCLEOTIDE SEQUENCE</scope>
    <source>
        <strain evidence="3">4040</strain>
        <strain evidence="4">P421</strain>
    </source>
</reference>
<feature type="repeat" description="WD" evidence="1">
    <location>
        <begin position="114"/>
        <end position="155"/>
    </location>
</feature>
<dbReference type="EMBL" id="RCMV01000797">
    <property type="protein sequence ID" value="KAG3212807.1"/>
    <property type="molecule type" value="Genomic_DNA"/>
</dbReference>
<dbReference type="Pfam" id="PF14587">
    <property type="entry name" value="Glyco_hydr_30_2"/>
    <property type="match status" value="1"/>
</dbReference>
<dbReference type="PANTHER" id="PTHR42767">
    <property type="entry name" value="ENDO-BETA-1,6-GALACTANASE"/>
    <property type="match status" value="1"/>
</dbReference>
<dbReference type="FunFam" id="2.130.10.10:FF:002022">
    <property type="entry name" value="Uncharacterized protein"/>
    <property type="match status" value="1"/>
</dbReference>
<accession>A0A8T1HL99</accession>
<dbReference type="Proteomes" id="UP000736787">
    <property type="component" value="Unassembled WGS sequence"/>
</dbReference>
<keyword evidence="1" id="KW-0853">WD repeat</keyword>
<gene>
    <name evidence="3" type="ORF">PC117_g18598</name>
    <name evidence="4" type="ORF">PC129_g16241</name>
</gene>
<feature type="domain" description="Endo-beta-1,6-galactanase-like" evidence="2">
    <location>
        <begin position="420"/>
        <end position="620"/>
    </location>
</feature>
<dbReference type="SUPFAM" id="SSF51445">
    <property type="entry name" value="(Trans)glycosidases"/>
    <property type="match status" value="1"/>
</dbReference>
<dbReference type="GO" id="GO:0004553">
    <property type="term" value="F:hydrolase activity, hydrolyzing O-glycosyl compounds"/>
    <property type="evidence" value="ECO:0007669"/>
    <property type="project" value="InterPro"/>
</dbReference>
<organism evidence="4 5">
    <name type="scientific">Phytophthora cactorum</name>
    <dbReference type="NCBI Taxonomy" id="29920"/>
    <lineage>
        <taxon>Eukaryota</taxon>
        <taxon>Sar</taxon>
        <taxon>Stramenopiles</taxon>
        <taxon>Oomycota</taxon>
        <taxon>Peronosporomycetes</taxon>
        <taxon>Peronosporales</taxon>
        <taxon>Peronosporaceae</taxon>
        <taxon>Phytophthora</taxon>
    </lineage>
</organism>
<dbReference type="PANTHER" id="PTHR42767:SF1">
    <property type="entry name" value="ENDO-BETA-1,6-GALACTANASE-LIKE DOMAIN-CONTAINING PROTEIN"/>
    <property type="match status" value="1"/>
</dbReference>
<dbReference type="InterPro" id="IPR015943">
    <property type="entry name" value="WD40/YVTN_repeat-like_dom_sf"/>
</dbReference>